<protein>
    <recommendedName>
        <fullName evidence="4">Ethanolamine utilization protein EutG</fullName>
    </recommendedName>
</protein>
<dbReference type="Proteomes" id="UP000239197">
    <property type="component" value="Plasmid unnamed3"/>
</dbReference>
<dbReference type="OrthoDB" id="6986858at2"/>
<reference evidence="3" key="1">
    <citation type="submission" date="2017-01" db="EMBL/GenBank/DDBJ databases">
        <title>Genome sequence of Rouxiella sp. ERMR1:05.</title>
        <authorList>
            <person name="Kumar R."/>
            <person name="Singh D."/>
            <person name="Kumar S."/>
        </authorList>
    </citation>
    <scope>NUCLEOTIDE SEQUENCE [LARGE SCALE GENOMIC DNA]</scope>
    <source>
        <strain evidence="3">ERMR1:05</strain>
        <plasmid evidence="3">unnamed3</plasmid>
    </source>
</reference>
<accession>A0A2L1UZ41</accession>
<evidence type="ECO:0008006" key="4">
    <source>
        <dbReference type="Google" id="ProtNLM"/>
    </source>
</evidence>
<dbReference type="EMBL" id="CP019065">
    <property type="protein sequence ID" value="AVF38229.1"/>
    <property type="molecule type" value="Genomic_DNA"/>
</dbReference>
<dbReference type="AlphaFoldDB" id="A0A2L1UZ41"/>
<keyword evidence="1" id="KW-0812">Transmembrane</keyword>
<evidence type="ECO:0000256" key="1">
    <source>
        <dbReference type="SAM" id="Phobius"/>
    </source>
</evidence>
<sequence>MKTVQRTDSKAETLWVLVKFVYYFLALPCLVFFAAMSLIIYSSNEPGGHDPAMSAFFVLVWLAVLVPLGARRYFKMSRRSKLLKMVSMLSRPDRFSPQKQHQVLDAGRGKYLGIDTKNGTILYIHMVKKGLIDVIGLDMQSWTNRELEGSALRLYTKMPDVPVLSVYAHPIVAKRLFDTLGAMDQNSYGNPFTDSWPVYVAQQSRFVEYEHGVVVPQAV</sequence>
<dbReference type="RefSeq" id="WP_104925548.1">
    <property type="nucleotide sequence ID" value="NZ_CP019065.1"/>
</dbReference>
<organism evidence="2 3">
    <name type="scientific">Rahnella sikkimica</name>
    <dbReference type="NCBI Taxonomy" id="1805933"/>
    <lineage>
        <taxon>Bacteria</taxon>
        <taxon>Pseudomonadati</taxon>
        <taxon>Pseudomonadota</taxon>
        <taxon>Gammaproteobacteria</taxon>
        <taxon>Enterobacterales</taxon>
        <taxon>Yersiniaceae</taxon>
        <taxon>Rahnella</taxon>
    </lineage>
</organism>
<feature type="transmembrane region" description="Helical" evidence="1">
    <location>
        <begin position="20"/>
        <end position="41"/>
    </location>
</feature>
<dbReference type="KEGG" id="rox:BV494_25465"/>
<geneLocation type="plasmid" evidence="2 3">
    <name>unnamed3</name>
</geneLocation>
<name>A0A2L1UZ41_9GAMM</name>
<keyword evidence="2" id="KW-0614">Plasmid</keyword>
<evidence type="ECO:0000313" key="3">
    <source>
        <dbReference type="Proteomes" id="UP000239197"/>
    </source>
</evidence>
<keyword evidence="1" id="KW-1133">Transmembrane helix</keyword>
<keyword evidence="3" id="KW-1185">Reference proteome</keyword>
<proteinExistence type="predicted"/>
<evidence type="ECO:0000313" key="2">
    <source>
        <dbReference type="EMBL" id="AVF38229.1"/>
    </source>
</evidence>
<gene>
    <name evidence="2" type="ORF">BV494_25465</name>
</gene>
<dbReference type="NCBIfam" id="NF033891">
    <property type="entry name" value="surf_exc_IncI1"/>
    <property type="match status" value="1"/>
</dbReference>
<feature type="transmembrane region" description="Helical" evidence="1">
    <location>
        <begin position="53"/>
        <end position="74"/>
    </location>
</feature>
<keyword evidence="1" id="KW-0472">Membrane</keyword>